<dbReference type="AlphaFoldDB" id="A0A6P6TI13"/>
<evidence type="ECO:0000256" key="3">
    <source>
        <dbReference type="ARBA" id="ARBA00022692"/>
    </source>
</evidence>
<feature type="transmembrane region" description="Helical" evidence="6">
    <location>
        <begin position="138"/>
        <end position="158"/>
    </location>
</feature>
<evidence type="ECO:0000313" key="8">
    <source>
        <dbReference type="Proteomes" id="UP001652660"/>
    </source>
</evidence>
<reference evidence="8" key="1">
    <citation type="journal article" date="2025" name="Foods">
        <title>Unveiling the Microbial Signatures of Arabica Coffee Cherries: Insights into Ripeness Specific Diversity, Functional Traits, and Implications for Quality and Safety.</title>
        <authorList>
            <consortium name="RefSeq"/>
            <person name="Tenea G.N."/>
            <person name="Cifuentes V."/>
            <person name="Reyes P."/>
            <person name="Cevallos-Vallejos M."/>
        </authorList>
    </citation>
    <scope>NUCLEOTIDE SEQUENCE [LARGE SCALE GENOMIC DNA]</scope>
</reference>
<organism evidence="8 9">
    <name type="scientific">Coffea arabica</name>
    <name type="common">Arabian coffee</name>
    <dbReference type="NCBI Taxonomy" id="13443"/>
    <lineage>
        <taxon>Eukaryota</taxon>
        <taxon>Viridiplantae</taxon>
        <taxon>Streptophyta</taxon>
        <taxon>Embryophyta</taxon>
        <taxon>Tracheophyta</taxon>
        <taxon>Spermatophyta</taxon>
        <taxon>Magnoliopsida</taxon>
        <taxon>eudicotyledons</taxon>
        <taxon>Gunneridae</taxon>
        <taxon>Pentapetalae</taxon>
        <taxon>asterids</taxon>
        <taxon>lamiids</taxon>
        <taxon>Gentianales</taxon>
        <taxon>Rubiaceae</taxon>
        <taxon>Ixoroideae</taxon>
        <taxon>Gardenieae complex</taxon>
        <taxon>Bertiereae - Coffeeae clade</taxon>
        <taxon>Coffeeae</taxon>
        <taxon>Coffea</taxon>
    </lineage>
</organism>
<evidence type="ECO:0000256" key="5">
    <source>
        <dbReference type="ARBA" id="ARBA00023136"/>
    </source>
</evidence>
<dbReference type="GO" id="GO:0022857">
    <property type="term" value="F:transmembrane transporter activity"/>
    <property type="evidence" value="ECO:0007669"/>
    <property type="project" value="InterPro"/>
</dbReference>
<dbReference type="OrthoDB" id="1727045at2759"/>
<dbReference type="Pfam" id="PF00892">
    <property type="entry name" value="EamA"/>
    <property type="match status" value="2"/>
</dbReference>
<keyword evidence="4 6" id="KW-1133">Transmembrane helix</keyword>
<comment type="subcellular location">
    <subcellularLocation>
        <location evidence="1 6">Membrane</location>
        <topology evidence="1 6">Multi-pass membrane protein</topology>
    </subcellularLocation>
</comment>
<gene>
    <name evidence="9" type="primary">LOC113701596</name>
</gene>
<dbReference type="PANTHER" id="PTHR31218">
    <property type="entry name" value="WAT1-RELATED PROTEIN"/>
    <property type="match status" value="1"/>
</dbReference>
<feature type="domain" description="EamA" evidence="7">
    <location>
        <begin position="198"/>
        <end position="333"/>
    </location>
</feature>
<feature type="transmembrane region" description="Helical" evidence="6">
    <location>
        <begin position="314"/>
        <end position="335"/>
    </location>
</feature>
<accession>A0A6P6TI13</accession>
<keyword evidence="8" id="KW-1185">Reference proteome</keyword>
<dbReference type="SUPFAM" id="SSF103481">
    <property type="entry name" value="Multidrug resistance efflux transporter EmrE"/>
    <property type="match status" value="2"/>
</dbReference>
<proteinExistence type="inferred from homology"/>
<feature type="transmembrane region" description="Helical" evidence="6">
    <location>
        <begin position="224"/>
        <end position="247"/>
    </location>
</feature>
<comment type="similarity">
    <text evidence="2 6">Belongs to the drug/metabolite transporter (DMT) superfamily. Plant drug/metabolite exporter (P-DME) (TC 2.A.7.4) family.</text>
</comment>
<dbReference type="InterPro" id="IPR000620">
    <property type="entry name" value="EamA_dom"/>
</dbReference>
<evidence type="ECO:0000256" key="6">
    <source>
        <dbReference type="RuleBase" id="RU363077"/>
    </source>
</evidence>
<evidence type="ECO:0000256" key="1">
    <source>
        <dbReference type="ARBA" id="ARBA00004141"/>
    </source>
</evidence>
<feature type="transmembrane region" description="Helical" evidence="6">
    <location>
        <begin position="259"/>
        <end position="278"/>
    </location>
</feature>
<evidence type="ECO:0000256" key="4">
    <source>
        <dbReference type="ARBA" id="ARBA00022989"/>
    </source>
</evidence>
<feature type="transmembrane region" description="Helical" evidence="6">
    <location>
        <begin position="78"/>
        <end position="100"/>
    </location>
</feature>
<keyword evidence="5 6" id="KW-0472">Membrane</keyword>
<feature type="transmembrane region" description="Helical" evidence="6">
    <location>
        <begin position="192"/>
        <end position="212"/>
    </location>
</feature>
<feature type="transmembrane region" description="Helical" evidence="6">
    <location>
        <begin position="106"/>
        <end position="126"/>
    </location>
</feature>
<sequence length="378" mass="41217">MGNWRERGCYTEVIPFTAMITVECTNVGLSTIFKAATLKGLNFHVFMLYTYGIAASLLLPLCFFFRRKSDLPPLSFGILARFFSLGILGFVSQYLGYVGIEYSTPTLASAMTNLTPASTFVLAVLLRMEKLEMKSLSTQVKIIGTLITIAGALLVVLYEGPVLIRSPTASASVSEQQPAIAMITAGAEQSDWVKGGALLAAQYVMVSLWYIFQAKAVARYPAELVVVFFYNLSCMIIAAPVCLIEVSNSSAWNIFRPDVRLYSVLYGGLMGSCFGVLVHTWGLHIKGPVYVALFKPLSIAIAAVMGFIFLGDDLYLGCLIGSLIISFGFYVLMWAKAQEVNGQTSQKRAEFVESSAENAPLLEAYHGSTSEEFQTATV</sequence>
<protein>
    <recommendedName>
        <fullName evidence="6">WAT1-related protein</fullName>
    </recommendedName>
</protein>
<dbReference type="GeneID" id="113701596"/>
<feature type="transmembrane region" description="Helical" evidence="6">
    <location>
        <begin position="290"/>
        <end position="308"/>
    </location>
</feature>
<evidence type="ECO:0000259" key="7">
    <source>
        <dbReference type="Pfam" id="PF00892"/>
    </source>
</evidence>
<dbReference type="RefSeq" id="XP_027078128.1">
    <property type="nucleotide sequence ID" value="XM_027222327.2"/>
</dbReference>
<keyword evidence="3 6" id="KW-0812">Transmembrane</keyword>
<dbReference type="GO" id="GO:0016020">
    <property type="term" value="C:membrane"/>
    <property type="evidence" value="ECO:0007669"/>
    <property type="project" value="UniProtKB-SubCell"/>
</dbReference>
<dbReference type="Proteomes" id="UP001652660">
    <property type="component" value="Chromosome 7e"/>
</dbReference>
<dbReference type="InterPro" id="IPR037185">
    <property type="entry name" value="EmrE-like"/>
</dbReference>
<dbReference type="InterPro" id="IPR030184">
    <property type="entry name" value="WAT1-related"/>
</dbReference>
<evidence type="ECO:0000256" key="2">
    <source>
        <dbReference type="ARBA" id="ARBA00007635"/>
    </source>
</evidence>
<feature type="domain" description="EamA" evidence="7">
    <location>
        <begin position="27"/>
        <end position="156"/>
    </location>
</feature>
<evidence type="ECO:0000313" key="9">
    <source>
        <dbReference type="RefSeq" id="XP_027078128.1"/>
    </source>
</evidence>
<name>A0A6P6TI13_COFAR</name>
<feature type="transmembrane region" description="Helical" evidence="6">
    <location>
        <begin position="46"/>
        <end position="66"/>
    </location>
</feature>
<reference evidence="9" key="2">
    <citation type="submission" date="2025-08" db="UniProtKB">
        <authorList>
            <consortium name="RefSeq"/>
        </authorList>
    </citation>
    <scope>IDENTIFICATION</scope>
    <source>
        <tissue evidence="9">Leaves</tissue>
    </source>
</reference>